<name>A0A917YC97_9ACTN</name>
<feature type="domain" description="Xaa-Pro dipeptidyl-peptidase C-terminal" evidence="1">
    <location>
        <begin position="4"/>
        <end position="40"/>
    </location>
</feature>
<dbReference type="InterPro" id="IPR008979">
    <property type="entry name" value="Galactose-bd-like_sf"/>
</dbReference>
<protein>
    <recommendedName>
        <fullName evidence="1">Xaa-Pro dipeptidyl-peptidase C-terminal domain-containing protein</fullName>
    </recommendedName>
</protein>
<dbReference type="Proteomes" id="UP000600365">
    <property type="component" value="Unassembled WGS sequence"/>
</dbReference>
<dbReference type="GO" id="GO:0008239">
    <property type="term" value="F:dipeptidyl-peptidase activity"/>
    <property type="evidence" value="ECO:0007669"/>
    <property type="project" value="InterPro"/>
</dbReference>
<proteinExistence type="predicted"/>
<dbReference type="AlphaFoldDB" id="A0A917YC97"/>
<keyword evidence="3" id="KW-1185">Reference proteome</keyword>
<gene>
    <name evidence="2" type="ORF">GCM10011579_080160</name>
</gene>
<accession>A0A917YC97</accession>
<dbReference type="EMBL" id="BMMM01000020">
    <property type="protein sequence ID" value="GGN87441.1"/>
    <property type="molecule type" value="Genomic_DNA"/>
</dbReference>
<dbReference type="SUPFAM" id="SSF49785">
    <property type="entry name" value="Galactose-binding domain-like"/>
    <property type="match status" value="1"/>
</dbReference>
<reference evidence="2 3" key="1">
    <citation type="journal article" date="2014" name="Int. J. Syst. Evol. Microbiol.">
        <title>Complete genome sequence of Corynebacterium casei LMG S-19264T (=DSM 44701T), isolated from a smear-ripened cheese.</title>
        <authorList>
            <consortium name="US DOE Joint Genome Institute (JGI-PGF)"/>
            <person name="Walter F."/>
            <person name="Albersmeier A."/>
            <person name="Kalinowski J."/>
            <person name="Ruckert C."/>
        </authorList>
    </citation>
    <scope>NUCLEOTIDE SEQUENCE [LARGE SCALE GENOMIC DNA]</scope>
    <source>
        <strain evidence="2 3">CGMCC 4.7111</strain>
    </source>
</reference>
<dbReference type="Gene3D" id="2.60.120.260">
    <property type="entry name" value="Galactose-binding domain-like"/>
    <property type="match status" value="1"/>
</dbReference>
<evidence type="ECO:0000259" key="1">
    <source>
        <dbReference type="Pfam" id="PF08530"/>
    </source>
</evidence>
<dbReference type="Pfam" id="PF08530">
    <property type="entry name" value="PepX_C"/>
    <property type="match status" value="1"/>
</dbReference>
<evidence type="ECO:0000313" key="2">
    <source>
        <dbReference type="EMBL" id="GGN87441.1"/>
    </source>
</evidence>
<comment type="caution">
    <text evidence="2">The sequence shown here is derived from an EMBL/GenBank/DDBJ whole genome shotgun (WGS) entry which is preliminary data.</text>
</comment>
<dbReference type="InterPro" id="IPR013736">
    <property type="entry name" value="Xaa-Pro_dipept_C"/>
</dbReference>
<organism evidence="2 3">
    <name type="scientific">Streptomyces albiflavescens</name>
    <dbReference type="NCBI Taxonomy" id="1623582"/>
    <lineage>
        <taxon>Bacteria</taxon>
        <taxon>Bacillati</taxon>
        <taxon>Actinomycetota</taxon>
        <taxon>Actinomycetes</taxon>
        <taxon>Kitasatosporales</taxon>
        <taxon>Streptomycetaceae</taxon>
        <taxon>Streptomyces</taxon>
    </lineage>
</organism>
<sequence>MRVPDVTKRFTVTLPGIVHRYEAGHRLRFVVAASDDAYFGNKGVKPVTVTSAPDDTGVLRLPVVGD</sequence>
<evidence type="ECO:0000313" key="3">
    <source>
        <dbReference type="Proteomes" id="UP000600365"/>
    </source>
</evidence>